<dbReference type="AlphaFoldDB" id="A2F2A1"/>
<dbReference type="InParanoid" id="A2F2A1"/>
<dbReference type="RefSeq" id="XP_001330051.1">
    <property type="nucleotide sequence ID" value="XM_001330016.1"/>
</dbReference>
<evidence type="ECO:0008006" key="4">
    <source>
        <dbReference type="Google" id="ProtNLM"/>
    </source>
</evidence>
<dbReference type="Proteomes" id="UP000001542">
    <property type="component" value="Unassembled WGS sequence"/>
</dbReference>
<dbReference type="InterPro" id="IPR011050">
    <property type="entry name" value="Pectin_lyase_fold/virulence"/>
</dbReference>
<name>A2F2A1_TRIV3</name>
<keyword evidence="1" id="KW-0732">Signal</keyword>
<sequence length="322" mass="35398">MIFFFLSLLSAQTYTGPQSSSLVIKDSTDLIITHCTFNGIVGSPLKITGGSTTQTSIITKCYFTGCRSTQGGAFNIQGNTNVKMSMTAIESCHCKYAPKQGAIGYIDTNQEAPYYFDLNSFVNCYDSSSNLFCGGVSNLANINATGNTASATYQVYAYGCIYFQHNNYPIKFSYSTVYKCTSSCSIIYYYQCYELATLLKINFIENNNNGYGMVYAQECKSVSIEECIFQENHHGKSEIFITDKDNILSVIDTVVDSTKTKGKLAITNWEQKSTEPIPMTLYATGNIAAQISYKSPDSTPVETPFETPFTTSMETPVVTAAS</sequence>
<dbReference type="VEuPathDB" id="TrichDB:TVAG_TEG_DS113583_1_24"/>
<keyword evidence="3" id="KW-1185">Reference proteome</keyword>
<accession>A2F2A1</accession>
<dbReference type="VEuPathDB" id="TrichDB:TVAGG3_0496780"/>
<evidence type="ECO:0000256" key="1">
    <source>
        <dbReference type="SAM" id="SignalP"/>
    </source>
</evidence>
<evidence type="ECO:0000313" key="3">
    <source>
        <dbReference type="Proteomes" id="UP000001542"/>
    </source>
</evidence>
<dbReference type="KEGG" id="tva:4758803"/>
<dbReference type="PANTHER" id="PTHR46155:SF1">
    <property type="entry name" value="BIFUNCTIONAL INHIBITOR_LIPID-TRANSFER PROTEIN_SEED STORAGE 2S ALBUMIN SUPERFAMILY PROTEIN"/>
    <property type="match status" value="1"/>
</dbReference>
<reference evidence="2" key="1">
    <citation type="submission" date="2006-10" db="EMBL/GenBank/DDBJ databases">
        <authorList>
            <person name="Amadeo P."/>
            <person name="Zhao Q."/>
            <person name="Wortman J."/>
            <person name="Fraser-Liggett C."/>
            <person name="Carlton J."/>
        </authorList>
    </citation>
    <scope>NUCLEOTIDE SEQUENCE</scope>
    <source>
        <strain evidence="2">G3</strain>
    </source>
</reference>
<organism evidence="2 3">
    <name type="scientific">Trichomonas vaginalis (strain ATCC PRA-98 / G3)</name>
    <dbReference type="NCBI Taxonomy" id="412133"/>
    <lineage>
        <taxon>Eukaryota</taxon>
        <taxon>Metamonada</taxon>
        <taxon>Parabasalia</taxon>
        <taxon>Trichomonadida</taxon>
        <taxon>Trichomonadidae</taxon>
        <taxon>Trichomonas</taxon>
    </lineage>
</organism>
<dbReference type="PANTHER" id="PTHR46155">
    <property type="entry name" value="BIFUNCTIONAL INHIBITOR/LIPID-TRANSFER PROTEIN/SEED STORAGE 2S ALBUMIN SUPERFAMILY PROTEIN"/>
    <property type="match status" value="1"/>
</dbReference>
<protein>
    <recommendedName>
        <fullName evidence="4">Right handed beta helix domain-containing protein</fullName>
    </recommendedName>
</protein>
<gene>
    <name evidence="2" type="ORF">TVAG_381980</name>
</gene>
<dbReference type="SUPFAM" id="SSF51126">
    <property type="entry name" value="Pectin lyase-like"/>
    <property type="match status" value="1"/>
</dbReference>
<feature type="signal peptide" evidence="1">
    <location>
        <begin position="1"/>
        <end position="15"/>
    </location>
</feature>
<dbReference type="EMBL" id="DS113583">
    <property type="protein sequence ID" value="EAY00980.1"/>
    <property type="molecule type" value="Genomic_DNA"/>
</dbReference>
<proteinExistence type="predicted"/>
<reference evidence="2" key="2">
    <citation type="journal article" date="2007" name="Science">
        <title>Draft genome sequence of the sexually transmitted pathogen Trichomonas vaginalis.</title>
        <authorList>
            <person name="Carlton J.M."/>
            <person name="Hirt R.P."/>
            <person name="Silva J.C."/>
            <person name="Delcher A.L."/>
            <person name="Schatz M."/>
            <person name="Zhao Q."/>
            <person name="Wortman J.R."/>
            <person name="Bidwell S.L."/>
            <person name="Alsmark U.C.M."/>
            <person name="Besteiro S."/>
            <person name="Sicheritz-Ponten T."/>
            <person name="Noel C.J."/>
            <person name="Dacks J.B."/>
            <person name="Foster P.G."/>
            <person name="Simillion C."/>
            <person name="Van de Peer Y."/>
            <person name="Miranda-Saavedra D."/>
            <person name="Barton G.J."/>
            <person name="Westrop G.D."/>
            <person name="Mueller S."/>
            <person name="Dessi D."/>
            <person name="Fiori P.L."/>
            <person name="Ren Q."/>
            <person name="Paulsen I."/>
            <person name="Zhang H."/>
            <person name="Bastida-Corcuera F.D."/>
            <person name="Simoes-Barbosa A."/>
            <person name="Brown M.T."/>
            <person name="Hayes R.D."/>
            <person name="Mukherjee M."/>
            <person name="Okumura C.Y."/>
            <person name="Schneider R."/>
            <person name="Smith A.J."/>
            <person name="Vanacova S."/>
            <person name="Villalvazo M."/>
            <person name="Haas B.J."/>
            <person name="Pertea M."/>
            <person name="Feldblyum T.V."/>
            <person name="Utterback T.R."/>
            <person name="Shu C.L."/>
            <person name="Osoegawa K."/>
            <person name="de Jong P.J."/>
            <person name="Hrdy I."/>
            <person name="Horvathova L."/>
            <person name="Zubacova Z."/>
            <person name="Dolezal P."/>
            <person name="Malik S.B."/>
            <person name="Logsdon J.M. Jr."/>
            <person name="Henze K."/>
            <person name="Gupta A."/>
            <person name="Wang C.C."/>
            <person name="Dunne R.L."/>
            <person name="Upcroft J.A."/>
            <person name="Upcroft P."/>
            <person name="White O."/>
            <person name="Salzberg S.L."/>
            <person name="Tang P."/>
            <person name="Chiu C.-H."/>
            <person name="Lee Y.-S."/>
            <person name="Embley T.M."/>
            <person name="Coombs G.H."/>
            <person name="Mottram J.C."/>
            <person name="Tachezy J."/>
            <person name="Fraser-Liggett C.M."/>
            <person name="Johnson P.J."/>
        </authorList>
    </citation>
    <scope>NUCLEOTIDE SEQUENCE [LARGE SCALE GENOMIC DNA]</scope>
    <source>
        <strain evidence="2">G3</strain>
    </source>
</reference>
<feature type="chain" id="PRO_5013152724" description="Right handed beta helix domain-containing protein" evidence="1">
    <location>
        <begin position="16"/>
        <end position="322"/>
    </location>
</feature>
<evidence type="ECO:0000313" key="2">
    <source>
        <dbReference type="EMBL" id="EAY00980.1"/>
    </source>
</evidence>